<dbReference type="RefSeq" id="WP_124081340.1">
    <property type="nucleotide sequence ID" value="NZ_UWPJ01000029.1"/>
</dbReference>
<dbReference type="Gene3D" id="3.40.190.150">
    <property type="entry name" value="Bordetella uptake gene, domain 1"/>
    <property type="match status" value="1"/>
</dbReference>
<comment type="similarity">
    <text evidence="1">Belongs to the UPF0065 (bug) family.</text>
</comment>
<dbReference type="AlphaFoldDB" id="A0A3P4B613"/>
<dbReference type="CDD" id="cd13578">
    <property type="entry name" value="PBP2_Bug27"/>
    <property type="match status" value="1"/>
</dbReference>
<accession>A0A3P4B613</accession>
<feature type="chain" id="PRO_5018021387" evidence="2">
    <location>
        <begin position="26"/>
        <end position="325"/>
    </location>
</feature>
<proteinExistence type="inferred from homology"/>
<evidence type="ECO:0000256" key="1">
    <source>
        <dbReference type="ARBA" id="ARBA00006987"/>
    </source>
</evidence>
<dbReference type="SUPFAM" id="SSF53850">
    <property type="entry name" value="Periplasmic binding protein-like II"/>
    <property type="match status" value="1"/>
</dbReference>
<dbReference type="EMBL" id="UWPJ01000029">
    <property type="protein sequence ID" value="VCU71753.1"/>
    <property type="molecule type" value="Genomic_DNA"/>
</dbReference>
<keyword evidence="3" id="KW-0675">Receptor</keyword>
<keyword evidence="4" id="KW-1185">Reference proteome</keyword>
<dbReference type="PANTHER" id="PTHR42928:SF5">
    <property type="entry name" value="BLR1237 PROTEIN"/>
    <property type="match status" value="1"/>
</dbReference>
<dbReference type="PANTHER" id="PTHR42928">
    <property type="entry name" value="TRICARBOXYLATE-BINDING PROTEIN"/>
    <property type="match status" value="1"/>
</dbReference>
<feature type="signal peptide" evidence="2">
    <location>
        <begin position="1"/>
        <end position="25"/>
    </location>
</feature>
<evidence type="ECO:0000256" key="2">
    <source>
        <dbReference type="SAM" id="SignalP"/>
    </source>
</evidence>
<dbReference type="InterPro" id="IPR042100">
    <property type="entry name" value="Bug_dom1"/>
</dbReference>
<dbReference type="InterPro" id="IPR005064">
    <property type="entry name" value="BUG"/>
</dbReference>
<dbReference type="OrthoDB" id="8676722at2"/>
<organism evidence="3 4">
    <name type="scientific">Pigmentiphaga humi</name>
    <dbReference type="NCBI Taxonomy" id="2478468"/>
    <lineage>
        <taxon>Bacteria</taxon>
        <taxon>Pseudomonadati</taxon>
        <taxon>Pseudomonadota</taxon>
        <taxon>Betaproteobacteria</taxon>
        <taxon>Burkholderiales</taxon>
        <taxon>Alcaligenaceae</taxon>
        <taxon>Pigmentiphaga</taxon>
    </lineage>
</organism>
<reference evidence="3 4" key="1">
    <citation type="submission" date="2018-10" db="EMBL/GenBank/DDBJ databases">
        <authorList>
            <person name="Criscuolo A."/>
        </authorList>
    </citation>
    <scope>NUCLEOTIDE SEQUENCE [LARGE SCALE GENOMIC DNA]</scope>
    <source>
        <strain evidence="3">DnA1</strain>
    </source>
</reference>
<gene>
    <name evidence="3" type="ORF">PIGHUM_03843</name>
</gene>
<evidence type="ECO:0000313" key="3">
    <source>
        <dbReference type="EMBL" id="VCU71753.1"/>
    </source>
</evidence>
<dbReference type="Proteomes" id="UP000277294">
    <property type="component" value="Unassembled WGS sequence"/>
</dbReference>
<name>A0A3P4B613_9BURK</name>
<protein>
    <submittedName>
        <fullName evidence="3">Tripartite tricarboxylate transporter family receptor</fullName>
    </submittedName>
</protein>
<keyword evidence="2" id="KW-0732">Signal</keyword>
<dbReference type="PIRSF" id="PIRSF017082">
    <property type="entry name" value="YflP"/>
    <property type="match status" value="1"/>
</dbReference>
<evidence type="ECO:0000313" key="4">
    <source>
        <dbReference type="Proteomes" id="UP000277294"/>
    </source>
</evidence>
<dbReference type="Pfam" id="PF03401">
    <property type="entry name" value="TctC"/>
    <property type="match status" value="1"/>
</dbReference>
<sequence length="325" mass="33808">MAARLLKALSVAASLLLAGAPPLAAAEYPDRPLRLIVPFAPGGGTDLVGRIVATSLGKQLGQTVVVENRGGAGTVIGSDAVAKSAPDGYTILLNGGSMAFLSALFKTVPFDVAKDFRRISTVSEQAYVLTVSNTLPVDTVQELVALAKSKPGELTYVSAGIGSATHLESELLWHELGIKLLHIPYKGTAPAVSDLIAGNVKVMYTTLAAASELIKTNKVKGLAVSTAGRSPLFPGMPTIAETVKPGFAQGSTLSLFVPAATPRPVADKLFDATVKALGDRELLEQYKAQALLPVASKSLEEADAQQRAAIARWAELIKSTGIKAE</sequence>
<dbReference type="Gene3D" id="3.40.190.10">
    <property type="entry name" value="Periplasmic binding protein-like II"/>
    <property type="match status" value="1"/>
</dbReference>